<dbReference type="EMBL" id="CP019893">
    <property type="protein sequence ID" value="ARS91160.1"/>
    <property type="molecule type" value="Genomic_DNA"/>
</dbReference>
<evidence type="ECO:0000256" key="2">
    <source>
        <dbReference type="ARBA" id="ARBA00023163"/>
    </source>
</evidence>
<feature type="domain" description="Bacterioopsin transcriptional activator GAF and HTH associated" evidence="5">
    <location>
        <begin position="21"/>
        <end position="151"/>
    </location>
</feature>
<protein>
    <recommendedName>
        <fullName evidence="8">Bacterio-opsin activator</fullName>
    </recommendedName>
</protein>
<evidence type="ECO:0000256" key="3">
    <source>
        <dbReference type="SAM" id="MobiDB-lite"/>
    </source>
</evidence>
<accession>A0A2Z2HVD4</accession>
<evidence type="ECO:0000313" key="7">
    <source>
        <dbReference type="Proteomes" id="UP000250088"/>
    </source>
</evidence>
<feature type="region of interest" description="Disordered" evidence="3">
    <location>
        <begin position="222"/>
        <end position="251"/>
    </location>
</feature>
<keyword evidence="1" id="KW-0805">Transcription regulation</keyword>
<dbReference type="Pfam" id="PF04967">
    <property type="entry name" value="HTH_10"/>
    <property type="match status" value="1"/>
</dbReference>
<dbReference type="KEGG" id="naj:B1756_16455"/>
<keyword evidence="7" id="KW-1185">Reference proteome</keyword>
<feature type="domain" description="HTH bat-type" evidence="4">
    <location>
        <begin position="155"/>
        <end position="203"/>
    </location>
</feature>
<dbReference type="OrthoDB" id="156233at2157"/>
<keyword evidence="2" id="KW-0804">Transcription</keyword>
<reference evidence="7" key="1">
    <citation type="submission" date="2017-02" db="EMBL/GenBank/DDBJ databases">
        <title>Natronthermophilus aegyptiacus gen. nov.,sp. nov., an aerobic, extremely halophilic alkalithermophilic archaeon isolated from the athalassohaline Wadi An Natrun, Egypt.</title>
        <authorList>
            <person name="Zhao B."/>
        </authorList>
    </citation>
    <scope>NUCLEOTIDE SEQUENCE [LARGE SCALE GENOMIC DNA]</scope>
    <source>
        <strain evidence="7">JW/NM-HA 15</strain>
    </source>
</reference>
<sequence>MSVVATVAVPASAFPLGTLLESDPAVHLSVEAVVPTADEPIPYLWVPDGTDEITDRLEEIPVVAAATVVDEFEETLLVRIGWTDGVNGVLESIRRADGIVTSAEGRTDRWTFRIRFSNYDALSTFYVECSKHDVEVELLEVYEPTTPEQNRRYGLTAGQRDLVIAAYEAGYFDVPRETTLVELGEELEISDSAVSQRLRRGLAALIGATLVAEDDGGLIHDPFAEFDDDGSAGSDVESSVAHESSLDGDEP</sequence>
<proteinExistence type="predicted"/>
<dbReference type="RefSeq" id="WP_086889529.1">
    <property type="nucleotide sequence ID" value="NZ_CP019893.1"/>
</dbReference>
<dbReference type="Pfam" id="PF15915">
    <property type="entry name" value="BAT"/>
    <property type="match status" value="1"/>
</dbReference>
<dbReference type="AlphaFoldDB" id="A0A2Z2HVD4"/>
<dbReference type="Proteomes" id="UP000250088">
    <property type="component" value="Chromosome"/>
</dbReference>
<evidence type="ECO:0000259" key="5">
    <source>
        <dbReference type="Pfam" id="PF15915"/>
    </source>
</evidence>
<organism evidence="6 7">
    <name type="scientific">Natrarchaeobaculum aegyptiacum</name>
    <dbReference type="NCBI Taxonomy" id="745377"/>
    <lineage>
        <taxon>Archaea</taxon>
        <taxon>Methanobacteriati</taxon>
        <taxon>Methanobacteriota</taxon>
        <taxon>Stenosarchaea group</taxon>
        <taxon>Halobacteria</taxon>
        <taxon>Halobacteriales</taxon>
        <taxon>Natrialbaceae</taxon>
        <taxon>Natrarchaeobaculum</taxon>
    </lineage>
</organism>
<evidence type="ECO:0000256" key="1">
    <source>
        <dbReference type="ARBA" id="ARBA00023015"/>
    </source>
</evidence>
<gene>
    <name evidence="6" type="ORF">B1756_16455</name>
</gene>
<dbReference type="PANTHER" id="PTHR34236">
    <property type="entry name" value="DIMETHYL SULFOXIDE REDUCTASE TRANSCRIPTIONAL ACTIVATOR"/>
    <property type="match status" value="1"/>
</dbReference>
<evidence type="ECO:0000259" key="4">
    <source>
        <dbReference type="Pfam" id="PF04967"/>
    </source>
</evidence>
<evidence type="ECO:0000313" key="6">
    <source>
        <dbReference type="EMBL" id="ARS91160.1"/>
    </source>
</evidence>
<dbReference type="InterPro" id="IPR007050">
    <property type="entry name" value="HTH_bacterioopsin"/>
</dbReference>
<dbReference type="PANTHER" id="PTHR34236:SF1">
    <property type="entry name" value="DIMETHYL SULFOXIDE REDUCTASE TRANSCRIPTIONAL ACTIVATOR"/>
    <property type="match status" value="1"/>
</dbReference>
<dbReference type="GeneID" id="32895698"/>
<evidence type="ECO:0008006" key="8">
    <source>
        <dbReference type="Google" id="ProtNLM"/>
    </source>
</evidence>
<dbReference type="InterPro" id="IPR031803">
    <property type="entry name" value="BAT_GAF/HTH-assoc"/>
</dbReference>
<name>A0A2Z2HVD4_9EURY</name>